<reference evidence="2 3" key="1">
    <citation type="submission" date="2021-06" db="EMBL/GenBank/DDBJ databases">
        <title>Caerostris extrusa draft genome.</title>
        <authorList>
            <person name="Kono N."/>
            <person name="Arakawa K."/>
        </authorList>
    </citation>
    <scope>NUCLEOTIDE SEQUENCE [LARGE SCALE GENOMIC DNA]</scope>
</reference>
<dbReference type="Proteomes" id="UP001054945">
    <property type="component" value="Unassembled WGS sequence"/>
</dbReference>
<keyword evidence="3" id="KW-1185">Reference proteome</keyword>
<protein>
    <submittedName>
        <fullName evidence="2">Uncharacterized protein</fullName>
    </submittedName>
</protein>
<evidence type="ECO:0000313" key="3">
    <source>
        <dbReference type="Proteomes" id="UP001054945"/>
    </source>
</evidence>
<name>A0AAV4Y5Q4_CAEEX</name>
<keyword evidence="1" id="KW-0472">Membrane</keyword>
<feature type="transmembrane region" description="Helical" evidence="1">
    <location>
        <begin position="80"/>
        <end position="104"/>
    </location>
</feature>
<gene>
    <name evidence="2" type="ORF">CEXT_85931</name>
</gene>
<keyword evidence="1" id="KW-0812">Transmembrane</keyword>
<evidence type="ECO:0000313" key="2">
    <source>
        <dbReference type="EMBL" id="GIZ01311.1"/>
    </source>
</evidence>
<evidence type="ECO:0000256" key="1">
    <source>
        <dbReference type="SAM" id="Phobius"/>
    </source>
</evidence>
<sequence length="157" mass="18552">MSIEMVPEWSTVCPDPLRPLIRGIHFRELFSFAAVIQMRRAVRDLQRRDQIACMSVFLPFRDPDKKFRDVYIGMVFIRKGFIFCGCFISGFVCPRLTFFSFAVIQMRRVVRDLQRRDQIADMAVFDQLPFPDPDKKFCDLYIGMDFIRGKALFLRMS</sequence>
<comment type="caution">
    <text evidence="2">The sequence shown here is derived from an EMBL/GenBank/DDBJ whole genome shotgun (WGS) entry which is preliminary data.</text>
</comment>
<proteinExistence type="predicted"/>
<dbReference type="AlphaFoldDB" id="A0AAV4Y5Q4"/>
<organism evidence="2 3">
    <name type="scientific">Caerostris extrusa</name>
    <name type="common">Bark spider</name>
    <name type="synonym">Caerostris bankana</name>
    <dbReference type="NCBI Taxonomy" id="172846"/>
    <lineage>
        <taxon>Eukaryota</taxon>
        <taxon>Metazoa</taxon>
        <taxon>Ecdysozoa</taxon>
        <taxon>Arthropoda</taxon>
        <taxon>Chelicerata</taxon>
        <taxon>Arachnida</taxon>
        <taxon>Araneae</taxon>
        <taxon>Araneomorphae</taxon>
        <taxon>Entelegynae</taxon>
        <taxon>Araneoidea</taxon>
        <taxon>Araneidae</taxon>
        <taxon>Caerostris</taxon>
    </lineage>
</organism>
<dbReference type="EMBL" id="BPLR01018652">
    <property type="protein sequence ID" value="GIZ01311.1"/>
    <property type="molecule type" value="Genomic_DNA"/>
</dbReference>
<keyword evidence="1" id="KW-1133">Transmembrane helix</keyword>
<accession>A0AAV4Y5Q4</accession>